<dbReference type="EMBL" id="CP091430">
    <property type="protein sequence ID" value="UVI30176.1"/>
    <property type="molecule type" value="Genomic_DNA"/>
</dbReference>
<evidence type="ECO:0000256" key="1">
    <source>
        <dbReference type="ARBA" id="ARBA00004651"/>
    </source>
</evidence>
<evidence type="ECO:0000256" key="6">
    <source>
        <dbReference type="ARBA" id="ARBA00023136"/>
    </source>
</evidence>
<feature type="transmembrane region" description="Helical" evidence="7">
    <location>
        <begin position="242"/>
        <end position="265"/>
    </location>
</feature>
<feature type="transmembrane region" description="Helical" evidence="7">
    <location>
        <begin position="188"/>
        <end position="207"/>
    </location>
</feature>
<keyword evidence="5 7" id="KW-1133">Transmembrane helix</keyword>
<accession>A0ABY5S8C0</accession>
<keyword evidence="2" id="KW-0813">Transport</keyword>
<keyword evidence="6 7" id="KW-0472">Membrane</keyword>
<feature type="transmembrane region" description="Helical" evidence="7">
    <location>
        <begin position="380"/>
        <end position="402"/>
    </location>
</feature>
<organism evidence="9 10">
    <name type="scientific">Paenibacillus spongiae</name>
    <dbReference type="NCBI Taxonomy" id="2909671"/>
    <lineage>
        <taxon>Bacteria</taxon>
        <taxon>Bacillati</taxon>
        <taxon>Bacillota</taxon>
        <taxon>Bacilli</taxon>
        <taxon>Bacillales</taxon>
        <taxon>Paenibacillaceae</taxon>
        <taxon>Paenibacillus</taxon>
    </lineage>
</organism>
<feature type="transmembrane region" description="Helical" evidence="7">
    <location>
        <begin position="121"/>
        <end position="144"/>
    </location>
</feature>
<dbReference type="Pfam" id="PF07690">
    <property type="entry name" value="MFS_1"/>
    <property type="match status" value="1"/>
</dbReference>
<feature type="transmembrane region" description="Helical" evidence="7">
    <location>
        <begin position="414"/>
        <end position="437"/>
    </location>
</feature>
<evidence type="ECO:0000313" key="10">
    <source>
        <dbReference type="Proteomes" id="UP001057877"/>
    </source>
</evidence>
<gene>
    <name evidence="9" type="ORF">L1F29_33220</name>
</gene>
<reference evidence="9" key="1">
    <citation type="submission" date="2022-01" db="EMBL/GenBank/DDBJ databases">
        <title>Paenibacillus spongiae sp. nov., isolated from marine sponge.</title>
        <authorList>
            <person name="Li Z."/>
            <person name="Zhang M."/>
        </authorList>
    </citation>
    <scope>NUCLEOTIDE SEQUENCE</scope>
    <source>
        <strain evidence="9">PHS-Z3</strain>
    </source>
</reference>
<feature type="domain" description="Major facilitator superfamily (MFS) profile" evidence="8">
    <location>
        <begin position="90"/>
        <end position="474"/>
    </location>
</feature>
<feature type="transmembrane region" description="Helical" evidence="7">
    <location>
        <begin position="443"/>
        <end position="464"/>
    </location>
</feature>
<comment type="subcellular location">
    <subcellularLocation>
        <location evidence="1">Cell membrane</location>
        <topology evidence="1">Multi-pass membrane protein</topology>
    </subcellularLocation>
</comment>
<dbReference type="PROSITE" id="PS50850">
    <property type="entry name" value="MFS"/>
    <property type="match status" value="1"/>
</dbReference>
<feature type="transmembrane region" description="Helical" evidence="7">
    <location>
        <begin position="322"/>
        <end position="341"/>
    </location>
</feature>
<evidence type="ECO:0000256" key="2">
    <source>
        <dbReference type="ARBA" id="ARBA00022448"/>
    </source>
</evidence>
<sequence length="486" mass="51997">MTEDDAFPFTSNHLQGCFHGNIIFLLDHGLVPLIKIIECCRQLFLFSTYITFKYVLVTTILTTHNNTCRQRCHMKGVEYMSFGHKRSTLALLALAISAFAIGTTEFISVGLLPLISEDLNIAVTTSALTVSLYALGVTLGAPVLTSLTITLPRKTLLFWVMIVFIAGNSLAAAANGIGVLLAARVISALSHGVFMSIGSTIAADLVPENRRASAIAIMFSGLTVATVTGVPLGTWIGQQWGWRAAFIGIVAIGLAAFIANLILIPSDLRRGTKTPLRHQMKLVTNGRLLLAFAITAIGYGGTFVVFTYLSPLLRDITGFREPAAAIILLVYGVAIAIGNVIGGKAANRKPLSALFYMFIVQAVVLLILTFTIPYKIAGLITIFFMGLFAFMNVPGLQVYVVMLAERYAPKSLDVASAVNIAAFNAGIAIGAYLGGIVTDSIGLIHTPWVGSLMVAGAVILTGWARSLKRKDEAKSRCVSASCLEVY</sequence>
<feature type="transmembrane region" description="Helical" evidence="7">
    <location>
        <begin position="286"/>
        <end position="310"/>
    </location>
</feature>
<evidence type="ECO:0000259" key="8">
    <source>
        <dbReference type="PROSITE" id="PS50850"/>
    </source>
</evidence>
<feature type="transmembrane region" description="Helical" evidence="7">
    <location>
        <begin position="353"/>
        <end position="374"/>
    </location>
</feature>
<keyword evidence="10" id="KW-1185">Reference proteome</keyword>
<dbReference type="Gene3D" id="1.20.1250.20">
    <property type="entry name" value="MFS general substrate transporter like domains"/>
    <property type="match status" value="1"/>
</dbReference>
<evidence type="ECO:0000256" key="5">
    <source>
        <dbReference type="ARBA" id="ARBA00022989"/>
    </source>
</evidence>
<evidence type="ECO:0000256" key="4">
    <source>
        <dbReference type="ARBA" id="ARBA00022692"/>
    </source>
</evidence>
<dbReference type="Proteomes" id="UP001057877">
    <property type="component" value="Chromosome"/>
</dbReference>
<evidence type="ECO:0000313" key="9">
    <source>
        <dbReference type="EMBL" id="UVI30176.1"/>
    </source>
</evidence>
<keyword evidence="4 7" id="KW-0812">Transmembrane</keyword>
<feature type="transmembrane region" description="Helical" evidence="7">
    <location>
        <begin position="214"/>
        <end position="236"/>
    </location>
</feature>
<proteinExistence type="predicted"/>
<keyword evidence="3" id="KW-1003">Cell membrane</keyword>
<evidence type="ECO:0000256" key="3">
    <source>
        <dbReference type="ARBA" id="ARBA00022475"/>
    </source>
</evidence>
<dbReference type="InterPro" id="IPR036259">
    <property type="entry name" value="MFS_trans_sf"/>
</dbReference>
<protein>
    <submittedName>
        <fullName evidence="9">MFS transporter</fullName>
    </submittedName>
</protein>
<dbReference type="InterPro" id="IPR020846">
    <property type="entry name" value="MFS_dom"/>
</dbReference>
<dbReference type="CDD" id="cd17324">
    <property type="entry name" value="MFS_NepI_like"/>
    <property type="match status" value="1"/>
</dbReference>
<feature type="transmembrane region" description="Helical" evidence="7">
    <location>
        <begin position="89"/>
        <end position="115"/>
    </location>
</feature>
<dbReference type="PANTHER" id="PTHR43124:SF8">
    <property type="entry name" value="INNER MEMBRANE TRANSPORT PROTEIN YDHP"/>
    <property type="match status" value="1"/>
</dbReference>
<dbReference type="SUPFAM" id="SSF103473">
    <property type="entry name" value="MFS general substrate transporter"/>
    <property type="match status" value="1"/>
</dbReference>
<dbReference type="InterPro" id="IPR011701">
    <property type="entry name" value="MFS"/>
</dbReference>
<evidence type="ECO:0000256" key="7">
    <source>
        <dbReference type="SAM" id="Phobius"/>
    </source>
</evidence>
<feature type="transmembrane region" description="Helical" evidence="7">
    <location>
        <begin position="156"/>
        <end position="182"/>
    </location>
</feature>
<name>A0ABY5S8C0_9BACL</name>
<dbReference type="InterPro" id="IPR050189">
    <property type="entry name" value="MFS_Efflux_Transporters"/>
</dbReference>
<dbReference type="PANTHER" id="PTHR43124">
    <property type="entry name" value="PURINE EFFLUX PUMP PBUE"/>
    <property type="match status" value="1"/>
</dbReference>